<organism evidence="1">
    <name type="scientific">viral metagenome</name>
    <dbReference type="NCBI Taxonomy" id="1070528"/>
    <lineage>
        <taxon>unclassified sequences</taxon>
        <taxon>metagenomes</taxon>
        <taxon>organismal metagenomes</taxon>
    </lineage>
</organism>
<reference evidence="1" key="1">
    <citation type="journal article" date="2020" name="Nature">
        <title>Giant virus diversity and host interactions through global metagenomics.</title>
        <authorList>
            <person name="Schulz F."/>
            <person name="Roux S."/>
            <person name="Paez-Espino D."/>
            <person name="Jungbluth S."/>
            <person name="Walsh D.A."/>
            <person name="Denef V.J."/>
            <person name="McMahon K.D."/>
            <person name="Konstantinidis K.T."/>
            <person name="Eloe-Fadrosh E.A."/>
            <person name="Kyrpides N.C."/>
            <person name="Woyke T."/>
        </authorList>
    </citation>
    <scope>NUCLEOTIDE SEQUENCE</scope>
    <source>
        <strain evidence="1">GVMAG-M-3300023174-182</strain>
    </source>
</reference>
<accession>A0A6C0DHD8</accession>
<name>A0A6C0DHD8_9ZZZZ</name>
<evidence type="ECO:0000313" key="1">
    <source>
        <dbReference type="EMBL" id="QHT15947.1"/>
    </source>
</evidence>
<sequence length="115" mass="13743">MKGNYRRYDMIGAINFWCSKNGLSYFTYIEKKTKAQLEEIVAQYDINVDEMLFEIDKERDKAANFTQHLTEKFTETIKKGIDNFKDKIEMLESLLNDEQKEKYLEYCNSQNVQIN</sequence>
<proteinExistence type="predicted"/>
<dbReference type="EMBL" id="MN739614">
    <property type="protein sequence ID" value="QHT15947.1"/>
    <property type="molecule type" value="Genomic_DNA"/>
</dbReference>
<protein>
    <submittedName>
        <fullName evidence="1">Uncharacterized protein</fullName>
    </submittedName>
</protein>
<dbReference type="AlphaFoldDB" id="A0A6C0DHD8"/>